<dbReference type="eggNOG" id="COG2932">
    <property type="taxonomic scope" value="Bacteria"/>
</dbReference>
<accession>C8PIN4</accession>
<proteinExistence type="predicted"/>
<protein>
    <submittedName>
        <fullName evidence="5">DNA-binding helix-turn-helix protein</fullName>
    </submittedName>
</protein>
<keyword evidence="3" id="KW-0804">Transcription</keyword>
<keyword evidence="6" id="KW-1185">Reference proteome</keyword>
<dbReference type="Pfam" id="PF00717">
    <property type="entry name" value="Peptidase_S24"/>
    <property type="match status" value="1"/>
</dbReference>
<dbReference type="PANTHER" id="PTHR40661:SF3">
    <property type="entry name" value="FELS-1 PROPHAGE TRANSCRIPTIONAL REGULATOR"/>
    <property type="match status" value="1"/>
</dbReference>
<dbReference type="SMART" id="SM00530">
    <property type="entry name" value="HTH_XRE"/>
    <property type="match status" value="1"/>
</dbReference>
<dbReference type="GO" id="GO:0003677">
    <property type="term" value="F:DNA binding"/>
    <property type="evidence" value="ECO:0007669"/>
    <property type="project" value="UniProtKB-KW"/>
</dbReference>
<dbReference type="InterPro" id="IPR001387">
    <property type="entry name" value="Cro/C1-type_HTH"/>
</dbReference>
<dbReference type="Pfam" id="PF01381">
    <property type="entry name" value="HTH_3"/>
    <property type="match status" value="1"/>
</dbReference>
<dbReference type="AlphaFoldDB" id="C8PIN4"/>
<dbReference type="InterPro" id="IPR036286">
    <property type="entry name" value="LexA/Signal_pep-like_sf"/>
</dbReference>
<evidence type="ECO:0000256" key="2">
    <source>
        <dbReference type="ARBA" id="ARBA00023125"/>
    </source>
</evidence>
<dbReference type="InterPro" id="IPR039418">
    <property type="entry name" value="LexA-like"/>
</dbReference>
<evidence type="ECO:0000313" key="5">
    <source>
        <dbReference type="EMBL" id="EEV17399.1"/>
    </source>
</evidence>
<dbReference type="PROSITE" id="PS50943">
    <property type="entry name" value="HTH_CROC1"/>
    <property type="match status" value="1"/>
</dbReference>
<dbReference type="Proteomes" id="UP000005709">
    <property type="component" value="Unassembled WGS sequence"/>
</dbReference>
<comment type="caution">
    <text evidence="5">The sequence shown here is derived from an EMBL/GenBank/DDBJ whole genome shotgun (WGS) entry which is preliminary data.</text>
</comment>
<evidence type="ECO:0000256" key="1">
    <source>
        <dbReference type="ARBA" id="ARBA00023015"/>
    </source>
</evidence>
<organism evidence="5 6">
    <name type="scientific">Campylobacter gracilis RM3268</name>
    <dbReference type="NCBI Taxonomy" id="553220"/>
    <lineage>
        <taxon>Bacteria</taxon>
        <taxon>Pseudomonadati</taxon>
        <taxon>Campylobacterota</taxon>
        <taxon>Epsilonproteobacteria</taxon>
        <taxon>Campylobacterales</taxon>
        <taxon>Campylobacteraceae</taxon>
        <taxon>Campylobacter</taxon>
    </lineage>
</organism>
<dbReference type="RefSeq" id="WP_005872545.1">
    <property type="nucleotide sequence ID" value="NZ_ACYG01000027.1"/>
</dbReference>
<dbReference type="STRING" id="824.CGRAC_0585"/>
<dbReference type="PANTHER" id="PTHR40661">
    <property type="match status" value="1"/>
</dbReference>
<feature type="domain" description="HTH cro/C1-type" evidence="4">
    <location>
        <begin position="7"/>
        <end position="61"/>
    </location>
</feature>
<evidence type="ECO:0000256" key="3">
    <source>
        <dbReference type="ARBA" id="ARBA00023163"/>
    </source>
</evidence>
<sequence>MNLGLRIKNLREERGLTQLELANLSGISRASIQLYEADKVEIPVKKLSDISKVLDVDIDFFTKDKSSLVLRKSFVSNKNSVVSPANLKKSQKEQIAEDQIFIRKLSSAVGAGESVDIEGVEVYDTDVLVPFSRMLFNLPVNEHNIRCLKVVGYSMIPMLYPDSWVIARMGPSFDGDGLYIIDFGGNFMVKLLQKHPNGTLFVNSVNQEYRSYEIGPNDEVRVQIVGKVLRCVI</sequence>
<dbReference type="OrthoDB" id="3831186at2"/>
<dbReference type="CDD" id="cd00093">
    <property type="entry name" value="HTH_XRE"/>
    <property type="match status" value="1"/>
</dbReference>
<keyword evidence="1" id="KW-0805">Transcription regulation</keyword>
<gene>
    <name evidence="5" type="ORF">CAMGR0001_1695</name>
</gene>
<dbReference type="InterPro" id="IPR010982">
    <property type="entry name" value="Lambda_DNA-bd_dom_sf"/>
</dbReference>
<dbReference type="EMBL" id="ACYG01000027">
    <property type="protein sequence ID" value="EEV17399.1"/>
    <property type="molecule type" value="Genomic_DNA"/>
</dbReference>
<evidence type="ECO:0000313" key="6">
    <source>
        <dbReference type="Proteomes" id="UP000005709"/>
    </source>
</evidence>
<keyword evidence="2 5" id="KW-0238">DNA-binding</keyword>
<dbReference type="CDD" id="cd06529">
    <property type="entry name" value="S24_LexA-like"/>
    <property type="match status" value="1"/>
</dbReference>
<reference evidence="5 6" key="1">
    <citation type="submission" date="2009-07" db="EMBL/GenBank/DDBJ databases">
        <authorList>
            <person name="Madupu R."/>
            <person name="Sebastian Y."/>
            <person name="Durkin A.S."/>
            <person name="Torralba M."/>
            <person name="Methe B."/>
            <person name="Sutton G.G."/>
            <person name="Strausberg R.L."/>
            <person name="Nelson K.E."/>
        </authorList>
    </citation>
    <scope>NUCLEOTIDE SEQUENCE [LARGE SCALE GENOMIC DNA]</scope>
    <source>
        <strain evidence="5 6">RM3268</strain>
    </source>
</reference>
<dbReference type="Gene3D" id="1.10.260.40">
    <property type="entry name" value="lambda repressor-like DNA-binding domains"/>
    <property type="match status" value="1"/>
</dbReference>
<dbReference type="SUPFAM" id="SSF47413">
    <property type="entry name" value="lambda repressor-like DNA-binding domains"/>
    <property type="match status" value="1"/>
</dbReference>
<dbReference type="InterPro" id="IPR015927">
    <property type="entry name" value="Peptidase_S24_S26A/B/C"/>
</dbReference>
<dbReference type="SUPFAM" id="SSF51306">
    <property type="entry name" value="LexA/Signal peptidase"/>
    <property type="match status" value="1"/>
</dbReference>
<dbReference type="Gene3D" id="2.10.109.10">
    <property type="entry name" value="Umud Fragment, subunit A"/>
    <property type="match status" value="1"/>
</dbReference>
<name>C8PIN4_9BACT</name>
<evidence type="ECO:0000259" key="4">
    <source>
        <dbReference type="PROSITE" id="PS50943"/>
    </source>
</evidence>